<dbReference type="InterPro" id="IPR019136">
    <property type="entry name" value="TF_IIIC_su-5_HTH"/>
</dbReference>
<feature type="compositionally biased region" description="Acidic residues" evidence="5">
    <location>
        <begin position="814"/>
        <end position="827"/>
    </location>
</feature>
<evidence type="ECO:0000313" key="9">
    <source>
        <dbReference type="Proteomes" id="UP000019132"/>
    </source>
</evidence>
<dbReference type="InterPro" id="IPR042536">
    <property type="entry name" value="TFIIIC_tauA_Sfc1"/>
</dbReference>
<dbReference type="GO" id="GO:0006384">
    <property type="term" value="P:transcription initiation at RNA polymerase III promoter"/>
    <property type="evidence" value="ECO:0007669"/>
    <property type="project" value="InterPro"/>
</dbReference>
<accession>K3WCM8</accession>
<evidence type="ECO:0000256" key="1">
    <source>
        <dbReference type="ARBA" id="ARBA00004123"/>
    </source>
</evidence>
<dbReference type="PANTHER" id="PTHR13230:SF5">
    <property type="entry name" value="GENERAL TRANSCRIPTION FACTOR 3C POLYPEPTIDE 5"/>
    <property type="match status" value="1"/>
</dbReference>
<evidence type="ECO:0000256" key="3">
    <source>
        <dbReference type="ARBA" id="ARBA00023163"/>
    </source>
</evidence>
<dbReference type="InterPro" id="IPR041499">
    <property type="entry name" value="Tfc1/Sfc1_N"/>
</dbReference>
<feature type="region of interest" description="Disordered" evidence="5">
    <location>
        <begin position="699"/>
        <end position="883"/>
    </location>
</feature>
<dbReference type="HOGENOM" id="CLU_009247_0_0_1"/>
<feature type="region of interest" description="Disordered" evidence="5">
    <location>
        <begin position="438"/>
        <end position="457"/>
    </location>
</feature>
<dbReference type="GO" id="GO:0000127">
    <property type="term" value="C:transcription factor TFIIIC complex"/>
    <property type="evidence" value="ECO:0007669"/>
    <property type="project" value="InterPro"/>
</dbReference>
<feature type="compositionally biased region" description="Polar residues" evidence="5">
    <location>
        <begin position="863"/>
        <end position="873"/>
    </location>
</feature>
<organism evidence="8 9">
    <name type="scientific">Globisporangium ultimum (strain ATCC 200006 / CBS 805.95 / DAOM BR144)</name>
    <name type="common">Pythium ultimum</name>
    <dbReference type="NCBI Taxonomy" id="431595"/>
    <lineage>
        <taxon>Eukaryota</taxon>
        <taxon>Sar</taxon>
        <taxon>Stramenopiles</taxon>
        <taxon>Oomycota</taxon>
        <taxon>Peronosporomycetes</taxon>
        <taxon>Pythiales</taxon>
        <taxon>Pythiaceae</taxon>
        <taxon>Globisporangium</taxon>
    </lineage>
</organism>
<evidence type="ECO:0000259" key="6">
    <source>
        <dbReference type="Pfam" id="PF09734"/>
    </source>
</evidence>
<reference evidence="8" key="3">
    <citation type="submission" date="2015-02" db="UniProtKB">
        <authorList>
            <consortium name="EnsemblProtists"/>
        </authorList>
    </citation>
    <scope>IDENTIFICATION</scope>
    <source>
        <strain evidence="8">DAOM BR144</strain>
    </source>
</reference>
<evidence type="ECO:0000313" key="8">
    <source>
        <dbReference type="EnsemblProtists" id="PYU1_T002719"/>
    </source>
</evidence>
<feature type="region of interest" description="Disordered" evidence="5">
    <location>
        <begin position="463"/>
        <end position="602"/>
    </location>
</feature>
<feature type="region of interest" description="Disordered" evidence="5">
    <location>
        <begin position="1"/>
        <end position="58"/>
    </location>
</feature>
<feature type="compositionally biased region" description="Acidic residues" evidence="5">
    <location>
        <begin position="534"/>
        <end position="543"/>
    </location>
</feature>
<evidence type="ECO:0000256" key="2">
    <source>
        <dbReference type="ARBA" id="ARBA00023125"/>
    </source>
</evidence>
<protein>
    <recommendedName>
        <fullName evidence="10">Transcription factor IIIC subunit 5 HTH domain-containing protein</fullName>
    </recommendedName>
</protein>
<dbReference type="eggNOG" id="KOG2473">
    <property type="taxonomic scope" value="Eukaryota"/>
</dbReference>
<reference evidence="9" key="1">
    <citation type="journal article" date="2010" name="Genome Biol.">
        <title>Genome sequence of the necrotrophic plant pathogen Pythium ultimum reveals original pathogenicity mechanisms and effector repertoire.</title>
        <authorList>
            <person name="Levesque C.A."/>
            <person name="Brouwer H."/>
            <person name="Cano L."/>
            <person name="Hamilton J.P."/>
            <person name="Holt C."/>
            <person name="Huitema E."/>
            <person name="Raffaele S."/>
            <person name="Robideau G.P."/>
            <person name="Thines M."/>
            <person name="Win J."/>
            <person name="Zerillo M.M."/>
            <person name="Beakes G.W."/>
            <person name="Boore J.L."/>
            <person name="Busam D."/>
            <person name="Dumas B."/>
            <person name="Ferriera S."/>
            <person name="Fuerstenberg S.I."/>
            <person name="Gachon C.M."/>
            <person name="Gaulin E."/>
            <person name="Govers F."/>
            <person name="Grenville-Briggs L."/>
            <person name="Horner N."/>
            <person name="Hostetler J."/>
            <person name="Jiang R.H."/>
            <person name="Johnson J."/>
            <person name="Krajaejun T."/>
            <person name="Lin H."/>
            <person name="Meijer H.J."/>
            <person name="Moore B."/>
            <person name="Morris P."/>
            <person name="Phuntmart V."/>
            <person name="Puiu D."/>
            <person name="Shetty J."/>
            <person name="Stajich J.E."/>
            <person name="Tripathy S."/>
            <person name="Wawra S."/>
            <person name="van West P."/>
            <person name="Whitty B.R."/>
            <person name="Coutinho P.M."/>
            <person name="Henrissat B."/>
            <person name="Martin F."/>
            <person name="Thomas P.D."/>
            <person name="Tyler B.M."/>
            <person name="De Vries R.P."/>
            <person name="Kamoun S."/>
            <person name="Yandell M."/>
            <person name="Tisserat N."/>
            <person name="Buell C.R."/>
        </authorList>
    </citation>
    <scope>NUCLEOTIDE SEQUENCE</scope>
    <source>
        <strain evidence="9">DAOM:BR144</strain>
    </source>
</reference>
<dbReference type="EMBL" id="GL376628">
    <property type="status" value="NOT_ANNOTATED_CDS"/>
    <property type="molecule type" value="Genomic_DNA"/>
</dbReference>
<reference evidence="9" key="2">
    <citation type="submission" date="2010-04" db="EMBL/GenBank/DDBJ databases">
        <authorList>
            <person name="Buell R."/>
            <person name="Hamilton J."/>
            <person name="Hostetler J."/>
        </authorList>
    </citation>
    <scope>NUCLEOTIDE SEQUENCE [LARGE SCALE GENOMIC DNA]</scope>
    <source>
        <strain evidence="9">DAOM:BR144</strain>
    </source>
</reference>
<keyword evidence="4" id="KW-0539">Nucleus</keyword>
<dbReference type="Gene3D" id="3.30.200.160">
    <property type="entry name" value="TFIIIC, subcomplex tauA, subunit Sfc1, barrel domain"/>
    <property type="match status" value="1"/>
</dbReference>
<name>K3WCM8_GLOUD</name>
<feature type="compositionally biased region" description="Basic and acidic residues" evidence="5">
    <location>
        <begin position="751"/>
        <end position="764"/>
    </location>
</feature>
<evidence type="ECO:0000256" key="4">
    <source>
        <dbReference type="ARBA" id="ARBA00023242"/>
    </source>
</evidence>
<evidence type="ECO:0000256" key="5">
    <source>
        <dbReference type="SAM" id="MobiDB-lite"/>
    </source>
</evidence>
<feature type="compositionally biased region" description="Polar residues" evidence="5">
    <location>
        <begin position="463"/>
        <end position="472"/>
    </location>
</feature>
<keyword evidence="9" id="KW-1185">Reference proteome</keyword>
<proteinExistence type="predicted"/>
<dbReference type="PANTHER" id="PTHR13230">
    <property type="entry name" value="GENERAL TRANSCRIPTION FACTOR IIIC, POLYPEPTIDE 5"/>
    <property type="match status" value="1"/>
</dbReference>
<feature type="compositionally biased region" description="Low complexity" evidence="5">
    <location>
        <begin position="507"/>
        <end position="519"/>
    </location>
</feature>
<dbReference type="Proteomes" id="UP000019132">
    <property type="component" value="Unassembled WGS sequence"/>
</dbReference>
<keyword evidence="3" id="KW-0804">Transcription</keyword>
<dbReference type="InParanoid" id="K3WCM8"/>
<feature type="compositionally biased region" description="Basic residues" evidence="5">
    <location>
        <begin position="438"/>
        <end position="447"/>
    </location>
</feature>
<comment type="subcellular location">
    <subcellularLocation>
        <location evidence="1">Nucleus</location>
    </subcellularLocation>
</comment>
<dbReference type="Pfam" id="PF17682">
    <property type="entry name" value="Tau95_N"/>
    <property type="match status" value="1"/>
</dbReference>
<dbReference type="AlphaFoldDB" id="K3WCM8"/>
<feature type="compositionally biased region" description="Basic and acidic residues" evidence="5">
    <location>
        <begin position="22"/>
        <end position="42"/>
    </location>
</feature>
<dbReference type="InterPro" id="IPR040454">
    <property type="entry name" value="TF_IIIC_Tfc1/Sfc1"/>
</dbReference>
<dbReference type="STRING" id="431595.K3WCM8"/>
<evidence type="ECO:0000259" key="7">
    <source>
        <dbReference type="Pfam" id="PF17682"/>
    </source>
</evidence>
<feature type="domain" description="Transcription factor IIIC subunit Tfc1/Sfc1 triple barrel" evidence="7">
    <location>
        <begin position="73"/>
        <end position="201"/>
    </location>
</feature>
<dbReference type="GO" id="GO:0005634">
    <property type="term" value="C:nucleus"/>
    <property type="evidence" value="ECO:0007669"/>
    <property type="project" value="UniProtKB-SubCell"/>
</dbReference>
<evidence type="ECO:0008006" key="10">
    <source>
        <dbReference type="Google" id="ProtNLM"/>
    </source>
</evidence>
<dbReference type="Pfam" id="PF09734">
    <property type="entry name" value="Tau95"/>
    <property type="match status" value="1"/>
</dbReference>
<feature type="domain" description="Transcription factor IIIC subunit 5 HTH" evidence="6">
    <location>
        <begin position="282"/>
        <end position="427"/>
    </location>
</feature>
<dbReference type="FunFam" id="3.30.200.160:FF:000006">
    <property type="entry name" value="general transcription factor 3C polypeptide 5-like isoform X2"/>
    <property type="match status" value="1"/>
</dbReference>
<keyword evidence="2" id="KW-0238">DNA-binding</keyword>
<dbReference type="GO" id="GO:0001002">
    <property type="term" value="F:RNA polymerase III type 1 promoter sequence-specific DNA binding"/>
    <property type="evidence" value="ECO:0007669"/>
    <property type="project" value="TreeGrafter"/>
</dbReference>
<dbReference type="OMA" id="YVCEGMA"/>
<feature type="compositionally biased region" description="Low complexity" evidence="5">
    <location>
        <begin position="575"/>
        <end position="600"/>
    </location>
</feature>
<feature type="compositionally biased region" description="Acidic residues" evidence="5">
    <location>
        <begin position="773"/>
        <end position="801"/>
    </location>
</feature>
<dbReference type="VEuPathDB" id="FungiDB:PYU1_G002716"/>
<sequence length="883" mass="96695">MAGPNDASGAAAHAPPPQPETRVPDAHARAGAHVDESAVHEETGDEDGDASGNNDAAGGLELSLRDERIRSLVALELPVYATSMERVLESIGGADQLQHTHESKSQFLPVKLRPTEPSCKPLFADLTKTQTILLRVKRTRLQKATGRAATAAVVQAGESGVLTPETAGDAATDADAPRIKAEIVGLVREKYVCEGMADFQYFTKRTFYPTTATSDSAHSVSVNSTRSSAEMASFTPSDPTISTNEIETHVDTSICKGSAAQAALKASLRPYLRVSNERELEMIPEVFSKVDLPLKYEFRQRSGYQPTEVAKKVSSTMTYLNFHDDTPAPAEPKPENPVVRRRPVGANEAVDDHVLRILQDKLAEKPIWLRPKLFVGLDFLERRAARRILRKLCYVFVDGPWRGSWIRMGYDPRNSNDSAKYQVIELRNNRELVHAKVTHPSRKRTKKFSGINPKGPRIVKVTQTSENENAQASKRRRKERFLRGETRRSYLVDASDADAPSGEQHNQQQQQSDGAAAGTGTTGDDRERAGDASYEWDSDENDHEDLAGGDDAVSVTSSTTRGGGGDDDGMNHMGPPSTSTTSSTASSRHPSASSGSTAAHSSDDKTFEIFGVPLTSANVLFQLDEIDDDEVREWTRQFTMLETPSLLGGWFSTHMFLPLREIIRYRIAALVGRSKADLDARRKRIEALKRQALSDYKDQLAKGQNSTENGTDQQNGDGGDHGLNDGTTTRAEDEQQAAFEESLTRANPDSEPSHSSKAPAERDAVAAAIADAGAEEDAEDMDFDEEDEIPEDDEEREEGDERTESRLARLAGNDYDDEDDDEDDEQEASNGHQSRPDDDPRPNGLQTQPDVRPPSAPTLGMVDTTTATSQDASPSHEAMEYSF</sequence>
<feature type="compositionally biased region" description="Basic and acidic residues" evidence="5">
    <location>
        <begin position="481"/>
        <end position="490"/>
    </location>
</feature>
<dbReference type="EnsemblProtists" id="PYU1_T002719">
    <property type="protein sequence ID" value="PYU1_T002719"/>
    <property type="gene ID" value="PYU1_G002716"/>
</dbReference>
<dbReference type="GO" id="GO:0001003">
    <property type="term" value="F:RNA polymerase III type 2 promoter sequence-specific DNA binding"/>
    <property type="evidence" value="ECO:0007669"/>
    <property type="project" value="TreeGrafter"/>
</dbReference>